<dbReference type="SUPFAM" id="SSF57701">
    <property type="entry name" value="Zn2/Cys6 DNA-binding domain"/>
    <property type="match status" value="1"/>
</dbReference>
<dbReference type="CDD" id="cd12148">
    <property type="entry name" value="fungal_TF_MHR"/>
    <property type="match status" value="1"/>
</dbReference>
<dbReference type="InterPro" id="IPR001138">
    <property type="entry name" value="Zn2Cys6_DnaBD"/>
</dbReference>
<dbReference type="InterPro" id="IPR050815">
    <property type="entry name" value="TF_fung"/>
</dbReference>
<name>A0A8H5WMA9_FUSCI</name>
<dbReference type="PANTHER" id="PTHR47338">
    <property type="entry name" value="ZN(II)2CYS6 TRANSCRIPTION FACTOR (EUROFUNG)-RELATED"/>
    <property type="match status" value="1"/>
</dbReference>
<dbReference type="SMART" id="SM00906">
    <property type="entry name" value="Fungal_trans"/>
    <property type="match status" value="1"/>
</dbReference>
<keyword evidence="5" id="KW-0539">Nucleus</keyword>
<reference evidence="10" key="1">
    <citation type="journal article" date="2020" name="BMC Genomics">
        <title>Correction to: Identification and distribution of gene clusters required for synthesis of sphingolipid metabolism inhibitors in diverse species of the filamentous fungus Fusarium.</title>
        <authorList>
            <person name="Kim H.S."/>
            <person name="Lohmar J.M."/>
            <person name="Busman M."/>
            <person name="Brown D.W."/>
            <person name="Naumann T.A."/>
            <person name="Divon H.H."/>
            <person name="Lysoe E."/>
            <person name="Uhlig S."/>
            <person name="Proctor R.H."/>
        </authorList>
    </citation>
    <scope>NUCLEOTIDE SEQUENCE [LARGE SCALE GENOMIC DNA]</scope>
    <source>
        <strain evidence="10">NRRL 25331</strain>
    </source>
</reference>
<dbReference type="AlphaFoldDB" id="A0A8H5WMA9"/>
<organism evidence="9 10">
    <name type="scientific">Fusarium circinatum</name>
    <name type="common">Pitch canker fungus</name>
    <name type="synonym">Gibberella circinata</name>
    <dbReference type="NCBI Taxonomy" id="48490"/>
    <lineage>
        <taxon>Eukaryota</taxon>
        <taxon>Fungi</taxon>
        <taxon>Dikarya</taxon>
        <taxon>Ascomycota</taxon>
        <taxon>Pezizomycotina</taxon>
        <taxon>Sordariomycetes</taxon>
        <taxon>Hypocreomycetidae</taxon>
        <taxon>Hypocreales</taxon>
        <taxon>Nectriaceae</taxon>
        <taxon>Fusarium</taxon>
        <taxon>Fusarium fujikuroi species complex</taxon>
    </lineage>
</organism>
<dbReference type="InterPro" id="IPR007219">
    <property type="entry name" value="XnlR_reg_dom"/>
</dbReference>
<comment type="subcellular location">
    <subcellularLocation>
        <location evidence="1">Nucleus</location>
    </subcellularLocation>
</comment>
<evidence type="ECO:0000259" key="8">
    <source>
        <dbReference type="PROSITE" id="PS50048"/>
    </source>
</evidence>
<keyword evidence="4" id="KW-0804">Transcription</keyword>
<evidence type="ECO:0000313" key="9">
    <source>
        <dbReference type="EMBL" id="KAF5663905.1"/>
    </source>
</evidence>
<feature type="coiled-coil region" evidence="6">
    <location>
        <begin position="66"/>
        <end position="100"/>
    </location>
</feature>
<dbReference type="EMBL" id="JAAQPE010000423">
    <property type="protein sequence ID" value="KAF5663905.1"/>
    <property type="molecule type" value="Genomic_DNA"/>
</dbReference>
<dbReference type="Proteomes" id="UP000572754">
    <property type="component" value="Unassembled WGS sequence"/>
</dbReference>
<dbReference type="GO" id="GO:0008270">
    <property type="term" value="F:zinc ion binding"/>
    <property type="evidence" value="ECO:0007669"/>
    <property type="project" value="InterPro"/>
</dbReference>
<dbReference type="GO" id="GO:0003677">
    <property type="term" value="F:DNA binding"/>
    <property type="evidence" value="ECO:0007669"/>
    <property type="project" value="InterPro"/>
</dbReference>
<dbReference type="Pfam" id="PF00172">
    <property type="entry name" value="Zn_clus"/>
    <property type="match status" value="1"/>
</dbReference>
<evidence type="ECO:0000256" key="5">
    <source>
        <dbReference type="ARBA" id="ARBA00023242"/>
    </source>
</evidence>
<keyword evidence="2" id="KW-0479">Metal-binding</keyword>
<feature type="domain" description="Zn(2)-C6 fungal-type" evidence="8">
    <location>
        <begin position="22"/>
        <end position="52"/>
    </location>
</feature>
<evidence type="ECO:0000256" key="4">
    <source>
        <dbReference type="ARBA" id="ARBA00023163"/>
    </source>
</evidence>
<dbReference type="GO" id="GO:0000981">
    <property type="term" value="F:DNA-binding transcription factor activity, RNA polymerase II-specific"/>
    <property type="evidence" value="ECO:0007669"/>
    <property type="project" value="InterPro"/>
</dbReference>
<dbReference type="InterPro" id="IPR036864">
    <property type="entry name" value="Zn2-C6_fun-type_DNA-bd_sf"/>
</dbReference>
<dbReference type="GO" id="GO:0006351">
    <property type="term" value="P:DNA-templated transcription"/>
    <property type="evidence" value="ECO:0007669"/>
    <property type="project" value="InterPro"/>
</dbReference>
<dbReference type="PANTHER" id="PTHR47338:SF23">
    <property type="entry name" value="ZN(II)2CYS6 TRANSCRIPTION FACTOR (EUROFUNG)"/>
    <property type="match status" value="1"/>
</dbReference>
<keyword evidence="10" id="KW-1185">Reference proteome</keyword>
<evidence type="ECO:0000256" key="1">
    <source>
        <dbReference type="ARBA" id="ARBA00004123"/>
    </source>
</evidence>
<evidence type="ECO:0000256" key="7">
    <source>
        <dbReference type="SAM" id="MobiDB-lite"/>
    </source>
</evidence>
<feature type="region of interest" description="Disordered" evidence="7">
    <location>
        <begin position="377"/>
        <end position="415"/>
    </location>
</feature>
<dbReference type="PROSITE" id="PS50048">
    <property type="entry name" value="ZN2_CY6_FUNGAL_2"/>
    <property type="match status" value="1"/>
</dbReference>
<proteinExistence type="predicted"/>
<dbReference type="GO" id="GO:0005634">
    <property type="term" value="C:nucleus"/>
    <property type="evidence" value="ECO:0007669"/>
    <property type="project" value="UniProtKB-SubCell"/>
</dbReference>
<reference evidence="9 10" key="2">
    <citation type="submission" date="2020-05" db="EMBL/GenBank/DDBJ databases">
        <title>Identification and distribution of gene clusters putatively required for synthesis of sphingolipid metabolism inhibitors in phylogenetically diverse species of the filamentous fungus Fusarium.</title>
        <authorList>
            <person name="Kim H.-S."/>
            <person name="Busman M."/>
            <person name="Brown D.W."/>
            <person name="Divon H."/>
            <person name="Uhlig S."/>
            <person name="Proctor R.H."/>
        </authorList>
    </citation>
    <scope>NUCLEOTIDE SEQUENCE [LARGE SCALE GENOMIC DNA]</scope>
    <source>
        <strain evidence="9 10">NRRL 25331</strain>
    </source>
</reference>
<evidence type="ECO:0000256" key="3">
    <source>
        <dbReference type="ARBA" id="ARBA00023015"/>
    </source>
</evidence>
<dbReference type="SMART" id="SM00066">
    <property type="entry name" value="GAL4"/>
    <property type="match status" value="1"/>
</dbReference>
<keyword evidence="3" id="KW-0805">Transcription regulation</keyword>
<sequence>MMDNDDPTQPEQTPQASDAGLACNCCRKRKLRCSRETPICEHCRRTGQECVYETRRARPGMKAGAIENVHKRLDSLERTIANQQKELQNLRAKKASTTQTSSQQEAVDGQSLLSSLAREICKLGYPALTASPGAPTDSPHKRRRTEQVGYREKFQYAVNQPGLPDDDILDQVVDAYFRHIHPWIPMIHEARFCKRRQDHGDDRCLLPVLQAMILSASHHVPRRDTAEIAESHWRPRRFENLQALIIICFRDIGDGEECRAWPLIGALTRMVEYLQLTVESEEVNLSSFSRSYISLHPPQGWTEAEERRRVFWCVFNLDRFCSFTTAWNTSLTSDDVNRRLPCDGISWRKEETVSTPYFGIWDKSAARIGNPIAFLPSHSTTAPATTDEGGITPSEATTSPGAAASAVDTKPRDHG</sequence>
<evidence type="ECO:0000256" key="6">
    <source>
        <dbReference type="SAM" id="Coils"/>
    </source>
</evidence>
<comment type="caution">
    <text evidence="9">The sequence shown here is derived from an EMBL/GenBank/DDBJ whole genome shotgun (WGS) entry which is preliminary data.</text>
</comment>
<dbReference type="CDD" id="cd00067">
    <property type="entry name" value="GAL4"/>
    <property type="match status" value="1"/>
</dbReference>
<dbReference type="PROSITE" id="PS00463">
    <property type="entry name" value="ZN2_CY6_FUNGAL_1"/>
    <property type="match status" value="1"/>
</dbReference>
<dbReference type="Pfam" id="PF04082">
    <property type="entry name" value="Fungal_trans"/>
    <property type="match status" value="1"/>
</dbReference>
<accession>A0A8H5WMA9</accession>
<dbReference type="Gene3D" id="4.10.240.10">
    <property type="entry name" value="Zn(2)-C6 fungal-type DNA-binding domain"/>
    <property type="match status" value="1"/>
</dbReference>
<protein>
    <submittedName>
        <fullName evidence="9">C6 transcription factor</fullName>
    </submittedName>
</protein>
<gene>
    <name evidence="9" type="ORF">FCIRC_11013</name>
</gene>
<keyword evidence="6" id="KW-0175">Coiled coil</keyword>
<evidence type="ECO:0000313" key="10">
    <source>
        <dbReference type="Proteomes" id="UP000572754"/>
    </source>
</evidence>
<evidence type="ECO:0000256" key="2">
    <source>
        <dbReference type="ARBA" id="ARBA00022723"/>
    </source>
</evidence>